<dbReference type="EMBL" id="JASPKY010000040">
    <property type="protein sequence ID" value="KAK9746392.1"/>
    <property type="molecule type" value="Genomic_DNA"/>
</dbReference>
<evidence type="ECO:0000313" key="1">
    <source>
        <dbReference type="EMBL" id="KAK9746392.1"/>
    </source>
</evidence>
<accession>A0AAW1MGA4</accession>
<organism evidence="1 2">
    <name type="scientific">Popillia japonica</name>
    <name type="common">Japanese beetle</name>
    <dbReference type="NCBI Taxonomy" id="7064"/>
    <lineage>
        <taxon>Eukaryota</taxon>
        <taxon>Metazoa</taxon>
        <taxon>Ecdysozoa</taxon>
        <taxon>Arthropoda</taxon>
        <taxon>Hexapoda</taxon>
        <taxon>Insecta</taxon>
        <taxon>Pterygota</taxon>
        <taxon>Neoptera</taxon>
        <taxon>Endopterygota</taxon>
        <taxon>Coleoptera</taxon>
        <taxon>Polyphaga</taxon>
        <taxon>Scarabaeiformia</taxon>
        <taxon>Scarabaeidae</taxon>
        <taxon>Rutelinae</taxon>
        <taxon>Popillia</taxon>
    </lineage>
</organism>
<protein>
    <submittedName>
        <fullName evidence="1">Uncharacterized protein</fullName>
    </submittedName>
</protein>
<name>A0AAW1MGA4_POPJA</name>
<comment type="caution">
    <text evidence="1">The sequence shown here is derived from an EMBL/GenBank/DDBJ whole genome shotgun (WGS) entry which is preliminary data.</text>
</comment>
<reference evidence="1 2" key="1">
    <citation type="journal article" date="2024" name="BMC Genomics">
        <title>De novo assembly and annotation of Popillia japonica's genome with initial clues to its potential as an invasive pest.</title>
        <authorList>
            <person name="Cucini C."/>
            <person name="Boschi S."/>
            <person name="Funari R."/>
            <person name="Cardaioli E."/>
            <person name="Iannotti N."/>
            <person name="Marturano G."/>
            <person name="Paoli F."/>
            <person name="Bruttini M."/>
            <person name="Carapelli A."/>
            <person name="Frati F."/>
            <person name="Nardi F."/>
        </authorList>
    </citation>
    <scope>NUCLEOTIDE SEQUENCE [LARGE SCALE GENOMIC DNA]</scope>
    <source>
        <strain evidence="1">DMR45628</strain>
    </source>
</reference>
<keyword evidence="2" id="KW-1185">Reference proteome</keyword>
<proteinExistence type="predicted"/>
<evidence type="ECO:0000313" key="2">
    <source>
        <dbReference type="Proteomes" id="UP001458880"/>
    </source>
</evidence>
<dbReference type="PANTHER" id="PTHR33244">
    <property type="entry name" value="INTEGRASE CATALYTIC DOMAIN-CONTAINING PROTEIN-RELATED"/>
    <property type="match status" value="1"/>
</dbReference>
<sequence length="226" mass="26558">MKKAIESNTDVEILLLEYRSTTVPSIGVSPAEAVMNRLLRTRIPIKDENLKPKIQTNLQNTLRESQQRYKNWHDRGKRKPRHYKENKYVIVRHDSEWRPAIIKKRSETPRSYWITTENGNTGPAIIKKRSETPRSYWITTENGNTVRRNEIDIKKSPNRTIIQRPTNDELEINDEEKREITASERDIGVGIEQRPHNVIDNNLKPEIRYSTGAKHAPTKFKDYVVY</sequence>
<gene>
    <name evidence="1" type="ORF">QE152_g6192</name>
</gene>
<dbReference type="Proteomes" id="UP001458880">
    <property type="component" value="Unassembled WGS sequence"/>
</dbReference>
<dbReference type="AlphaFoldDB" id="A0AAW1MGA4"/>
<dbReference type="PANTHER" id="PTHR33244:SF3">
    <property type="entry name" value="PEPTIDASE A2 DOMAIN-CONTAINING PROTEIN"/>
    <property type="match status" value="1"/>
</dbReference>